<dbReference type="InterPro" id="IPR010482">
    <property type="entry name" value="TECPR1-like_DysF"/>
</dbReference>
<accession>A0A098VWC4</accession>
<keyword evidence="8" id="KW-1185">Reference proteome</keyword>
<dbReference type="InterPro" id="IPR052646">
    <property type="entry name" value="Peroxisomal_PEX28-32"/>
</dbReference>
<evidence type="ECO:0000256" key="4">
    <source>
        <dbReference type="ARBA" id="ARBA00023136"/>
    </source>
</evidence>
<feature type="domain" description="TECPR1-like DysF" evidence="6">
    <location>
        <begin position="66"/>
        <end position="235"/>
    </location>
</feature>
<evidence type="ECO:0000256" key="5">
    <source>
        <dbReference type="SAM" id="SignalP"/>
    </source>
</evidence>
<evidence type="ECO:0000313" key="8">
    <source>
        <dbReference type="Proteomes" id="UP000029725"/>
    </source>
</evidence>
<dbReference type="AlphaFoldDB" id="A0A098VWC4"/>
<evidence type="ECO:0000313" key="7">
    <source>
        <dbReference type="EMBL" id="KGG53237.1"/>
    </source>
</evidence>
<keyword evidence="3" id="KW-1133">Transmembrane helix</keyword>
<gene>
    <name evidence="7" type="ORF">DI09_100p10</name>
</gene>
<keyword evidence="5" id="KW-0732">Signal</keyword>
<evidence type="ECO:0000256" key="2">
    <source>
        <dbReference type="ARBA" id="ARBA00022692"/>
    </source>
</evidence>
<dbReference type="Proteomes" id="UP000029725">
    <property type="component" value="Unassembled WGS sequence"/>
</dbReference>
<evidence type="ECO:0000259" key="6">
    <source>
        <dbReference type="Pfam" id="PF06398"/>
    </source>
</evidence>
<dbReference type="Pfam" id="PF06398">
    <property type="entry name" value="Pex24p"/>
    <property type="match status" value="1"/>
</dbReference>
<dbReference type="GeneID" id="25257867"/>
<dbReference type="VEuPathDB" id="MicrosporidiaDB:DI09_100p10"/>
<keyword evidence="2" id="KW-0812">Transmembrane</keyword>
<dbReference type="PANTHER" id="PTHR31679">
    <property type="entry name" value="PEROXISOMAL MEMBRANE PROTEIN PEX30-RELATED"/>
    <property type="match status" value="1"/>
</dbReference>
<comment type="caution">
    <text evidence="7">The sequence shown here is derived from an EMBL/GenBank/DDBJ whole genome shotgun (WGS) entry which is preliminary data.</text>
</comment>
<name>A0A098VWC4_9MICR</name>
<dbReference type="GO" id="GO:0007031">
    <property type="term" value="P:peroxisome organization"/>
    <property type="evidence" value="ECO:0007669"/>
    <property type="project" value="TreeGrafter"/>
</dbReference>
<feature type="chain" id="PRO_5001950508" evidence="5">
    <location>
        <begin position="26"/>
        <end position="251"/>
    </location>
</feature>
<comment type="subcellular location">
    <subcellularLocation>
        <location evidence="1">Endomembrane system</location>
    </subcellularLocation>
</comment>
<evidence type="ECO:0000256" key="3">
    <source>
        <dbReference type="ARBA" id="ARBA00022989"/>
    </source>
</evidence>
<dbReference type="OrthoDB" id="74314at2759"/>
<protein>
    <submittedName>
        <fullName evidence="7">Tectonin beta-propeller repeat-containing protein 1</fullName>
    </submittedName>
</protein>
<dbReference type="GO" id="GO:0012505">
    <property type="term" value="C:endomembrane system"/>
    <property type="evidence" value="ECO:0007669"/>
    <property type="project" value="UniProtKB-SubCell"/>
</dbReference>
<dbReference type="EMBL" id="JMKJ01000001">
    <property type="protein sequence ID" value="KGG53237.1"/>
    <property type="molecule type" value="Genomic_DNA"/>
</dbReference>
<dbReference type="GO" id="GO:0005778">
    <property type="term" value="C:peroxisomal membrane"/>
    <property type="evidence" value="ECO:0007669"/>
    <property type="project" value="UniProtKB-ARBA"/>
</dbReference>
<dbReference type="PANTHER" id="PTHR31679:SF2">
    <property type="entry name" value="PEROXISOMAL MEMBRANE PROTEIN PEX30-RELATED"/>
    <property type="match status" value="1"/>
</dbReference>
<sequence length="251" mass="29414">MQLVLKGLNFKVIWIVISLFSENAANPFGSSIISAVGGYDSVEKIDPQLNFLRKKKQDILAFIGHFLMVAKRMQVLCNDIDNFLANPLGSVFELRVFVLCFVISKIKVSYLLMVLLNVALLWNWPPFMIFRGLSLYLYDSFLRFYFKKYFATVLIDRRVFWPVSVGNQNQNQWYIRIPTKAEILHRRILFFDLYDKTNNEIIRVLYLYENQRWWPGIGWTDMLKSTDRPRYSNESGSIGSSLLLPIEQQAL</sequence>
<keyword evidence="4" id="KW-0472">Membrane</keyword>
<feature type="non-terminal residue" evidence="7">
    <location>
        <position position="251"/>
    </location>
</feature>
<evidence type="ECO:0000256" key="1">
    <source>
        <dbReference type="ARBA" id="ARBA00004308"/>
    </source>
</evidence>
<proteinExistence type="predicted"/>
<dbReference type="HOGENOM" id="CLU_1107354_0_0_1"/>
<reference evidence="7 8" key="1">
    <citation type="submission" date="2014-04" db="EMBL/GenBank/DDBJ databases">
        <title>A new species of microsporidia sheds light on the evolution of extreme parasitism.</title>
        <authorList>
            <person name="Haag K.L."/>
            <person name="James T.Y."/>
            <person name="Larsson R."/>
            <person name="Schaer T.M."/>
            <person name="Refardt D."/>
            <person name="Pombert J.-F."/>
            <person name="Ebert D."/>
        </authorList>
    </citation>
    <scope>NUCLEOTIDE SEQUENCE [LARGE SCALE GENOMIC DNA]</scope>
    <source>
        <strain evidence="7 8">UGP3</strain>
        <tissue evidence="7">Spores</tissue>
    </source>
</reference>
<feature type="signal peptide" evidence="5">
    <location>
        <begin position="1"/>
        <end position="25"/>
    </location>
</feature>
<dbReference type="RefSeq" id="XP_013239673.1">
    <property type="nucleotide sequence ID" value="XM_013384219.1"/>
</dbReference>
<organism evidence="7 8">
    <name type="scientific">Mitosporidium daphniae</name>
    <dbReference type="NCBI Taxonomy" id="1485682"/>
    <lineage>
        <taxon>Eukaryota</taxon>
        <taxon>Fungi</taxon>
        <taxon>Fungi incertae sedis</taxon>
        <taxon>Microsporidia</taxon>
        <taxon>Mitosporidium</taxon>
    </lineage>
</organism>